<dbReference type="RefSeq" id="WP_126631208.1">
    <property type="nucleotide sequence ID" value="NZ_BIFT01000002.1"/>
</dbReference>
<evidence type="ECO:0000313" key="4">
    <source>
        <dbReference type="Proteomes" id="UP000287171"/>
    </source>
</evidence>
<dbReference type="SUPFAM" id="SSF48452">
    <property type="entry name" value="TPR-like"/>
    <property type="match status" value="3"/>
</dbReference>
<dbReference type="AlphaFoldDB" id="A0A402BII6"/>
<dbReference type="InterPro" id="IPR016032">
    <property type="entry name" value="Sig_transdc_resp-reg_C-effctor"/>
</dbReference>
<dbReference type="InterPro" id="IPR051677">
    <property type="entry name" value="AfsR-DnrI-RedD_regulator"/>
</dbReference>
<dbReference type="OrthoDB" id="134937at2"/>
<dbReference type="InterPro" id="IPR005158">
    <property type="entry name" value="BTAD"/>
</dbReference>
<sequence length="1116" mass="128060">MQDARMMRKLTSPPLPQTLLHREEVLSRLSLVLNRNTQSHSQPQIYMSSKLVLLHAPAGYGKTTVLADFASRGNAHYCWYMLDRTDSDIITFLQRLVLSVRQQFPDFGTDLDDILMNIAHEHMREAEGISYLIPLLDAFLQALAMETAQQVVLLFCNYQDVNDTPAINQATNYLLRGLPPHCTLVIESRAIPELEFAHLLAHNQVYSFTQNDLRFSAQEVVRLAQLQGIPSLGPGEAEQLEALFDGWISGMLLGTRLSHIHLLQGNRMPGPRALNASMHLQQLFTYVVDGVFQRYPDLYTFLYEACILEEMLPSLCEEVLEIEHAEEHLQALERNGLFVTHRNEGEQRIYVCHQILRDLFLEELERSNPQRFHVLHQRAAHKLGEEQCYEQAIHHALQAREYLMAARFIVDVFPVMFDKQRLVTLMHWCHLLSPAFRDFAPQIVLIQARIYLRWHDHAHALPLLESAEQVMLDKSASMLVEDSHLLLTEIRIFKGLAFFMSGAYQQAADQCQNALDELPANETVLRSEAYSIIGLSLCLRGDLSAGIAAIQKTLQLYGRSRSGYEVARLHSILASAYRWLGKLELAEHHVMRAMTCRLQMHDVYGQIEDLNRLGLLKKSQGAIHEAETHLLQALELARSPLHYESGQAYALVNLGHLYFDQAAYERALRTLEEGLALAEKLQDRYLVNHTLCIMALTYLSLRDVETAHFLLSNVQLSPAKNEQPDYDRFLHHLTYSVLLLHEEHYDEALSYLRALQASPSNTEKELMLVLHLRLAACYLGKQQSEDALVCLHRLTVDLANAKGYGLCVLVELRNQPRLKYTLQTHPDLAQLRTLLHLEEIDTPSSLEEPVSMLVNSVEQKEGSRLRICALGEPVVLIDENPVTRWRMARSMEFFFLLLDQSHPLRKEQIIDALWQNYDTQSNRAFHSTLFYLRKAIGEACIVSQGGTYVLDLTAHYASIEYDVELFQEQFARGKECLEQEDEEGAQHAFESMLALYRGDYIQTSYNDWSSGRRNELRQANLDAHRELALIAWHHEKIAISMKHWQQILASDNTQEEAHYGLMRCYARQGKRSLALRQYQQCEKILQEELGVKPGTTLQQFYQRLKSATSQANKKDK</sequence>
<protein>
    <recommendedName>
        <fullName evidence="2">Bacterial transcriptional activator domain-containing protein</fullName>
    </recommendedName>
</protein>
<keyword evidence="4" id="KW-1185">Reference proteome</keyword>
<dbReference type="InterPro" id="IPR011990">
    <property type="entry name" value="TPR-like_helical_dom_sf"/>
</dbReference>
<reference evidence="4" key="1">
    <citation type="submission" date="2018-12" db="EMBL/GenBank/DDBJ databases">
        <title>Tengunoibacter tsumagoiensis gen. nov., sp. nov., Dictyobacter kobayashii sp. nov., D. alpinus sp. nov., and D. joshuensis sp. nov. and description of Dictyobacteraceae fam. nov. within the order Ktedonobacterales isolated from Tengu-no-mugimeshi.</title>
        <authorList>
            <person name="Wang C.M."/>
            <person name="Zheng Y."/>
            <person name="Sakai Y."/>
            <person name="Toyoda A."/>
            <person name="Minakuchi Y."/>
            <person name="Abe K."/>
            <person name="Yokota A."/>
            <person name="Yabe S."/>
        </authorList>
    </citation>
    <scope>NUCLEOTIDE SEQUENCE [LARGE SCALE GENOMIC DNA]</scope>
    <source>
        <strain evidence="4">Uno16</strain>
    </source>
</reference>
<dbReference type="SMART" id="SM01043">
    <property type="entry name" value="BTAD"/>
    <property type="match status" value="1"/>
</dbReference>
<name>A0A402BII6_9CHLR</name>
<comment type="caution">
    <text evidence="3">The sequence shown here is derived from an EMBL/GenBank/DDBJ whole genome shotgun (WGS) entry which is preliminary data.</text>
</comment>
<dbReference type="PROSITE" id="PS50005">
    <property type="entry name" value="TPR"/>
    <property type="match status" value="1"/>
</dbReference>
<dbReference type="SMART" id="SM00028">
    <property type="entry name" value="TPR"/>
    <property type="match status" value="7"/>
</dbReference>
<organism evidence="3 4">
    <name type="scientific">Dictyobacter alpinus</name>
    <dbReference type="NCBI Taxonomy" id="2014873"/>
    <lineage>
        <taxon>Bacteria</taxon>
        <taxon>Bacillati</taxon>
        <taxon>Chloroflexota</taxon>
        <taxon>Ktedonobacteria</taxon>
        <taxon>Ktedonobacterales</taxon>
        <taxon>Dictyobacteraceae</taxon>
        <taxon>Dictyobacter</taxon>
    </lineage>
</organism>
<dbReference type="Gene3D" id="1.10.10.10">
    <property type="entry name" value="Winged helix-like DNA-binding domain superfamily/Winged helix DNA-binding domain"/>
    <property type="match status" value="1"/>
</dbReference>
<dbReference type="InterPro" id="IPR059106">
    <property type="entry name" value="WHD_MalT"/>
</dbReference>
<dbReference type="EMBL" id="BIFT01000002">
    <property type="protein sequence ID" value="GCE31221.1"/>
    <property type="molecule type" value="Genomic_DNA"/>
</dbReference>
<dbReference type="SUPFAM" id="SSF52540">
    <property type="entry name" value="P-loop containing nucleoside triphosphate hydrolases"/>
    <property type="match status" value="1"/>
</dbReference>
<dbReference type="InterPro" id="IPR027417">
    <property type="entry name" value="P-loop_NTPase"/>
</dbReference>
<accession>A0A402BII6</accession>
<evidence type="ECO:0000256" key="1">
    <source>
        <dbReference type="PROSITE-ProRule" id="PRU00339"/>
    </source>
</evidence>
<proteinExistence type="predicted"/>
<evidence type="ECO:0000313" key="3">
    <source>
        <dbReference type="EMBL" id="GCE31221.1"/>
    </source>
</evidence>
<dbReference type="Gene3D" id="1.25.40.10">
    <property type="entry name" value="Tetratricopeptide repeat domain"/>
    <property type="match status" value="2"/>
</dbReference>
<evidence type="ECO:0000259" key="2">
    <source>
        <dbReference type="SMART" id="SM01043"/>
    </source>
</evidence>
<dbReference type="PANTHER" id="PTHR35807:SF2">
    <property type="entry name" value="TRANSCRIPTIONAL ACTIVATOR DOMAIN"/>
    <property type="match status" value="1"/>
</dbReference>
<dbReference type="Proteomes" id="UP000287171">
    <property type="component" value="Unassembled WGS sequence"/>
</dbReference>
<keyword evidence="1" id="KW-0802">TPR repeat</keyword>
<dbReference type="Pfam" id="PF25873">
    <property type="entry name" value="WHD_MalT"/>
    <property type="match status" value="1"/>
</dbReference>
<feature type="domain" description="Bacterial transcriptional activator" evidence="2">
    <location>
        <begin position="961"/>
        <end position="1105"/>
    </location>
</feature>
<dbReference type="GO" id="GO:0003677">
    <property type="term" value="F:DNA binding"/>
    <property type="evidence" value="ECO:0007669"/>
    <property type="project" value="InterPro"/>
</dbReference>
<dbReference type="SUPFAM" id="SSF46894">
    <property type="entry name" value="C-terminal effector domain of the bipartite response regulators"/>
    <property type="match status" value="1"/>
</dbReference>
<gene>
    <name evidence="3" type="ORF">KDA_67050</name>
</gene>
<dbReference type="PANTHER" id="PTHR35807">
    <property type="entry name" value="TRANSCRIPTIONAL REGULATOR REDD-RELATED"/>
    <property type="match status" value="1"/>
</dbReference>
<dbReference type="InterPro" id="IPR036388">
    <property type="entry name" value="WH-like_DNA-bd_sf"/>
</dbReference>
<dbReference type="GO" id="GO:0006355">
    <property type="term" value="P:regulation of DNA-templated transcription"/>
    <property type="evidence" value="ECO:0007669"/>
    <property type="project" value="InterPro"/>
</dbReference>
<dbReference type="Pfam" id="PF03704">
    <property type="entry name" value="BTAD"/>
    <property type="match status" value="1"/>
</dbReference>
<dbReference type="InterPro" id="IPR019734">
    <property type="entry name" value="TPR_rpt"/>
</dbReference>
<feature type="repeat" description="TPR" evidence="1">
    <location>
        <begin position="648"/>
        <end position="681"/>
    </location>
</feature>